<protein>
    <submittedName>
        <fullName evidence="2">Uncharacterized protein</fullName>
    </submittedName>
</protein>
<name>A0A9P6ACX3_9AGAM</name>
<keyword evidence="3" id="KW-1185">Reference proteome</keyword>
<accession>A0A9P6ACX3</accession>
<evidence type="ECO:0000256" key="1">
    <source>
        <dbReference type="SAM" id="MobiDB-lite"/>
    </source>
</evidence>
<evidence type="ECO:0000313" key="3">
    <source>
        <dbReference type="Proteomes" id="UP000886523"/>
    </source>
</evidence>
<comment type="caution">
    <text evidence="2">The sequence shown here is derived from an EMBL/GenBank/DDBJ whole genome shotgun (WGS) entry which is preliminary data.</text>
</comment>
<feature type="compositionally biased region" description="Basic and acidic residues" evidence="1">
    <location>
        <begin position="79"/>
        <end position="93"/>
    </location>
</feature>
<evidence type="ECO:0000313" key="2">
    <source>
        <dbReference type="EMBL" id="KAF9503434.1"/>
    </source>
</evidence>
<dbReference type="AlphaFoldDB" id="A0A9P6ACX3"/>
<proteinExistence type="predicted"/>
<gene>
    <name evidence="2" type="ORF">BS47DRAFT_816420</name>
</gene>
<organism evidence="2 3">
    <name type="scientific">Hydnum rufescens UP504</name>
    <dbReference type="NCBI Taxonomy" id="1448309"/>
    <lineage>
        <taxon>Eukaryota</taxon>
        <taxon>Fungi</taxon>
        <taxon>Dikarya</taxon>
        <taxon>Basidiomycota</taxon>
        <taxon>Agaricomycotina</taxon>
        <taxon>Agaricomycetes</taxon>
        <taxon>Cantharellales</taxon>
        <taxon>Hydnaceae</taxon>
        <taxon>Hydnum</taxon>
    </lineage>
</organism>
<dbReference type="Proteomes" id="UP000886523">
    <property type="component" value="Unassembled WGS sequence"/>
</dbReference>
<reference evidence="2" key="1">
    <citation type="journal article" date="2020" name="Nat. Commun.">
        <title>Large-scale genome sequencing of mycorrhizal fungi provides insights into the early evolution of symbiotic traits.</title>
        <authorList>
            <person name="Miyauchi S."/>
            <person name="Kiss E."/>
            <person name="Kuo A."/>
            <person name="Drula E."/>
            <person name="Kohler A."/>
            <person name="Sanchez-Garcia M."/>
            <person name="Morin E."/>
            <person name="Andreopoulos B."/>
            <person name="Barry K.W."/>
            <person name="Bonito G."/>
            <person name="Buee M."/>
            <person name="Carver A."/>
            <person name="Chen C."/>
            <person name="Cichocki N."/>
            <person name="Clum A."/>
            <person name="Culley D."/>
            <person name="Crous P.W."/>
            <person name="Fauchery L."/>
            <person name="Girlanda M."/>
            <person name="Hayes R.D."/>
            <person name="Keri Z."/>
            <person name="LaButti K."/>
            <person name="Lipzen A."/>
            <person name="Lombard V."/>
            <person name="Magnuson J."/>
            <person name="Maillard F."/>
            <person name="Murat C."/>
            <person name="Nolan M."/>
            <person name="Ohm R.A."/>
            <person name="Pangilinan J."/>
            <person name="Pereira M.F."/>
            <person name="Perotto S."/>
            <person name="Peter M."/>
            <person name="Pfister S."/>
            <person name="Riley R."/>
            <person name="Sitrit Y."/>
            <person name="Stielow J.B."/>
            <person name="Szollosi G."/>
            <person name="Zifcakova L."/>
            <person name="Stursova M."/>
            <person name="Spatafora J.W."/>
            <person name="Tedersoo L."/>
            <person name="Vaario L.M."/>
            <person name="Yamada A."/>
            <person name="Yan M."/>
            <person name="Wang P."/>
            <person name="Xu J."/>
            <person name="Bruns T."/>
            <person name="Baldrian P."/>
            <person name="Vilgalys R."/>
            <person name="Dunand C."/>
            <person name="Henrissat B."/>
            <person name="Grigoriev I.V."/>
            <person name="Hibbett D."/>
            <person name="Nagy L.G."/>
            <person name="Martin F.M."/>
        </authorList>
    </citation>
    <scope>NUCLEOTIDE SEQUENCE</scope>
    <source>
        <strain evidence="2">UP504</strain>
    </source>
</reference>
<dbReference type="EMBL" id="MU129358">
    <property type="protein sequence ID" value="KAF9503434.1"/>
    <property type="molecule type" value="Genomic_DNA"/>
</dbReference>
<sequence length="99" mass="11109">MTQHSSDILPKCQAHSPVTFPLFDWFTYDSATARASATVQQEDLLLSIDLNPRRPRLAGMPRGHAPKSNGPKRKKQSLTRRESSARRTPRGDSVRTLLP</sequence>
<feature type="region of interest" description="Disordered" evidence="1">
    <location>
        <begin position="50"/>
        <end position="99"/>
    </location>
</feature>